<dbReference type="FunFam" id="3.30.70.360:FF:000001">
    <property type="entry name" value="N-acetyldiaminopimelate deacetylase"/>
    <property type="match status" value="1"/>
</dbReference>
<dbReference type="SUPFAM" id="SSF53187">
    <property type="entry name" value="Zn-dependent exopeptidases"/>
    <property type="match status" value="1"/>
</dbReference>
<dbReference type="InterPro" id="IPR011650">
    <property type="entry name" value="Peptidase_M20_dimer"/>
</dbReference>
<accession>A0A1H8XEI6</accession>
<sequence length="405" mass="43125">MHLTDDARGMRDDLVGLRRRLHRNPEVGVDLPRTQEQVLDALRGLPLEITTGSSTTSVTAVLRGQARSAPEPTTVLLRADMDALPVEEQTGADFAARNGAMHACGHDLHTTALIGAARLLSQHRDRLGGDVVLMFQPGEEGWNGAGKMIDEGVLDAAGRRADHAYGMHVFSNQVPSGLFVSKPGPMLSASHGLDVTVRGAGGHGSAPHSAKDPVVAAAEMITSLQTMVTRHFDIFDPVVITVGVLRAGSRRNVIPDTATFEATVRRFSAESEDRLDAAIRRVLHGVALAHGVEVDIDFHAEYPLTVNNPDEVAFSRQVIQEVLGEQRYHELDRPHSGSEDFSRVLGAVPGAFIGLGACMPGAEPATAPMNHSPRAQFSEHVLTDAAAVYAALAIERLAVATGASS</sequence>
<keyword evidence="2" id="KW-0479">Metal-binding</keyword>
<dbReference type="EMBL" id="FOEF01000007">
    <property type="protein sequence ID" value="SEP37668.1"/>
    <property type="molecule type" value="Genomic_DNA"/>
</dbReference>
<dbReference type="GO" id="GO:0046872">
    <property type="term" value="F:metal ion binding"/>
    <property type="evidence" value="ECO:0007669"/>
    <property type="project" value="UniProtKB-KW"/>
</dbReference>
<protein>
    <submittedName>
        <fullName evidence="4">Hippurate hydrolase</fullName>
    </submittedName>
</protein>
<feature type="binding site" evidence="2">
    <location>
        <position position="371"/>
    </location>
    <ligand>
        <name>Mn(2+)</name>
        <dbReference type="ChEBI" id="CHEBI:29035"/>
        <label>2</label>
    </ligand>
</feature>
<feature type="binding site" evidence="2">
    <location>
        <position position="140"/>
    </location>
    <ligand>
        <name>Mn(2+)</name>
        <dbReference type="ChEBI" id="CHEBI:29035"/>
        <label>2</label>
    </ligand>
</feature>
<dbReference type="SUPFAM" id="SSF55031">
    <property type="entry name" value="Bacterial exopeptidase dimerisation domain"/>
    <property type="match status" value="1"/>
</dbReference>
<dbReference type="Proteomes" id="UP000198582">
    <property type="component" value="Unassembled WGS sequence"/>
</dbReference>
<evidence type="ECO:0000313" key="4">
    <source>
        <dbReference type="EMBL" id="SEP37668.1"/>
    </source>
</evidence>
<dbReference type="Gene3D" id="3.40.630.10">
    <property type="entry name" value="Zn peptidases"/>
    <property type="match status" value="1"/>
</dbReference>
<comment type="cofactor">
    <cofactor evidence="2">
        <name>Mn(2+)</name>
        <dbReference type="ChEBI" id="CHEBI:29035"/>
    </cofactor>
    <text evidence="2">The Mn(2+) ion enhances activity.</text>
</comment>
<feature type="binding site" evidence="2">
    <location>
        <position position="168"/>
    </location>
    <ligand>
        <name>Mn(2+)</name>
        <dbReference type="ChEBI" id="CHEBI:29035"/>
        <label>2</label>
    </ligand>
</feature>
<dbReference type="Gene3D" id="3.30.70.360">
    <property type="match status" value="1"/>
</dbReference>
<dbReference type="InterPro" id="IPR002933">
    <property type="entry name" value="Peptidase_M20"/>
</dbReference>
<feature type="domain" description="Peptidase M20 dimerisation" evidence="3">
    <location>
        <begin position="191"/>
        <end position="283"/>
    </location>
</feature>
<reference evidence="4 5" key="1">
    <citation type="submission" date="2016-10" db="EMBL/GenBank/DDBJ databases">
        <authorList>
            <person name="de Groot N.N."/>
        </authorList>
    </citation>
    <scope>NUCLEOTIDE SEQUENCE [LARGE SCALE GENOMIC DNA]</scope>
    <source>
        <strain evidence="4 5">DSM 44993</strain>
    </source>
</reference>
<dbReference type="STRING" id="394193.SAMN04489732_10745"/>
<dbReference type="CDD" id="cd03886">
    <property type="entry name" value="M20_Acy1"/>
    <property type="match status" value="1"/>
</dbReference>
<dbReference type="Pfam" id="PF07687">
    <property type="entry name" value="M20_dimer"/>
    <property type="match status" value="1"/>
</dbReference>
<dbReference type="PANTHER" id="PTHR11014">
    <property type="entry name" value="PEPTIDASE M20 FAMILY MEMBER"/>
    <property type="match status" value="1"/>
</dbReference>
<evidence type="ECO:0000259" key="3">
    <source>
        <dbReference type="Pfam" id="PF07687"/>
    </source>
</evidence>
<evidence type="ECO:0000256" key="1">
    <source>
        <dbReference type="ARBA" id="ARBA00022801"/>
    </source>
</evidence>
<dbReference type="OrthoDB" id="9777385at2"/>
<dbReference type="Pfam" id="PF01546">
    <property type="entry name" value="Peptidase_M20"/>
    <property type="match status" value="1"/>
</dbReference>
<proteinExistence type="predicted"/>
<feature type="binding site" evidence="2">
    <location>
        <position position="104"/>
    </location>
    <ligand>
        <name>Mn(2+)</name>
        <dbReference type="ChEBI" id="CHEBI:29035"/>
        <label>2</label>
    </ligand>
</feature>
<organism evidence="4 5">
    <name type="scientific">Amycolatopsis saalfeldensis</name>
    <dbReference type="NCBI Taxonomy" id="394193"/>
    <lineage>
        <taxon>Bacteria</taxon>
        <taxon>Bacillati</taxon>
        <taxon>Actinomycetota</taxon>
        <taxon>Actinomycetes</taxon>
        <taxon>Pseudonocardiales</taxon>
        <taxon>Pseudonocardiaceae</taxon>
        <taxon>Amycolatopsis</taxon>
    </lineage>
</organism>
<keyword evidence="2" id="KW-0464">Manganese</keyword>
<dbReference type="InterPro" id="IPR036264">
    <property type="entry name" value="Bact_exopeptidase_dim_dom"/>
</dbReference>
<dbReference type="PANTHER" id="PTHR11014:SF63">
    <property type="entry name" value="METALLOPEPTIDASE, PUTATIVE (AFU_ORTHOLOGUE AFUA_6G09600)-RELATED"/>
    <property type="match status" value="1"/>
</dbReference>
<dbReference type="AlphaFoldDB" id="A0A1H8XEI6"/>
<dbReference type="PIRSF" id="PIRSF005962">
    <property type="entry name" value="Pept_M20D_amidohydro"/>
    <property type="match status" value="1"/>
</dbReference>
<keyword evidence="1 4" id="KW-0378">Hydrolase</keyword>
<feature type="binding site" evidence="2">
    <location>
        <position position="106"/>
    </location>
    <ligand>
        <name>Mn(2+)</name>
        <dbReference type="ChEBI" id="CHEBI:29035"/>
        <label>2</label>
    </ligand>
</feature>
<dbReference type="InterPro" id="IPR017439">
    <property type="entry name" value="Amidohydrolase"/>
</dbReference>
<dbReference type="RefSeq" id="WP_091617977.1">
    <property type="nucleotide sequence ID" value="NZ_FOEF01000007.1"/>
</dbReference>
<keyword evidence="5" id="KW-1185">Reference proteome</keyword>
<evidence type="ECO:0000256" key="2">
    <source>
        <dbReference type="PIRSR" id="PIRSR005962-1"/>
    </source>
</evidence>
<name>A0A1H8XEI6_9PSEU</name>
<dbReference type="NCBIfam" id="TIGR01891">
    <property type="entry name" value="amidohydrolases"/>
    <property type="match status" value="1"/>
</dbReference>
<evidence type="ECO:0000313" key="5">
    <source>
        <dbReference type="Proteomes" id="UP000198582"/>
    </source>
</evidence>
<dbReference type="GO" id="GO:0050118">
    <property type="term" value="F:N-acetyldiaminopimelate deacetylase activity"/>
    <property type="evidence" value="ECO:0007669"/>
    <property type="project" value="UniProtKB-ARBA"/>
</dbReference>
<gene>
    <name evidence="4" type="ORF">SAMN04489732_10745</name>
</gene>
<dbReference type="GO" id="GO:0019877">
    <property type="term" value="P:diaminopimelate biosynthetic process"/>
    <property type="evidence" value="ECO:0007669"/>
    <property type="project" value="UniProtKB-ARBA"/>
</dbReference>